<dbReference type="GO" id="GO:0042128">
    <property type="term" value="P:nitrate assimilation"/>
    <property type="evidence" value="ECO:0007669"/>
    <property type="project" value="UniProtKB-KW"/>
</dbReference>
<keyword evidence="3" id="KW-0560">Oxidoreductase</keyword>
<comment type="caution">
    <text evidence="9">The sequence shown here is derived from an EMBL/GenBank/DDBJ whole genome shotgun (WGS) entry which is preliminary data.</text>
</comment>
<keyword evidence="2" id="KW-0479">Metal-binding</keyword>
<dbReference type="InterPro" id="IPR017941">
    <property type="entry name" value="Rieske_2Fe-2S"/>
</dbReference>
<dbReference type="Pfam" id="PF13806">
    <property type="entry name" value="Rieske_2"/>
    <property type="match status" value="1"/>
</dbReference>
<dbReference type="SUPFAM" id="SSF50022">
    <property type="entry name" value="ISP domain"/>
    <property type="match status" value="1"/>
</dbReference>
<dbReference type="GO" id="GO:0016705">
    <property type="term" value="F:oxidoreductase activity, acting on paired donors, with incorporation or reduction of molecular oxygen"/>
    <property type="evidence" value="ECO:0007669"/>
    <property type="project" value="UniProtKB-ARBA"/>
</dbReference>
<evidence type="ECO:0000256" key="1">
    <source>
        <dbReference type="ARBA" id="ARBA00022714"/>
    </source>
</evidence>
<evidence type="ECO:0000256" key="5">
    <source>
        <dbReference type="ARBA" id="ARBA00023014"/>
    </source>
</evidence>
<gene>
    <name evidence="9" type="ORF">DA73_0235750</name>
    <name evidence="8" type="ORF">DA73_0400034390</name>
</gene>
<organism evidence="9">
    <name type="scientific">Tolypothrix bouteillei VB521301</name>
    <dbReference type="NCBI Taxonomy" id="1479485"/>
    <lineage>
        <taxon>Bacteria</taxon>
        <taxon>Bacillati</taxon>
        <taxon>Cyanobacteriota</taxon>
        <taxon>Cyanophyceae</taxon>
        <taxon>Nostocales</taxon>
        <taxon>Tolypothrichaceae</taxon>
        <taxon>Tolypothrix</taxon>
    </lineage>
</organism>
<dbReference type="Gene3D" id="2.102.10.10">
    <property type="entry name" value="Rieske [2Fe-2S] iron-sulphur domain"/>
    <property type="match status" value="1"/>
</dbReference>
<dbReference type="Proteomes" id="UP000029738">
    <property type="component" value="Unassembled WGS sequence"/>
</dbReference>
<feature type="domain" description="Rieske" evidence="7">
    <location>
        <begin position="15"/>
        <end position="109"/>
    </location>
</feature>
<dbReference type="GO" id="GO:0004497">
    <property type="term" value="F:monooxygenase activity"/>
    <property type="evidence" value="ECO:0007669"/>
    <property type="project" value="UniProtKB-ARBA"/>
</dbReference>
<evidence type="ECO:0000259" key="7">
    <source>
        <dbReference type="PROSITE" id="PS51296"/>
    </source>
</evidence>
<reference evidence="9" key="1">
    <citation type="journal article" date="2015" name="Genome Announc.">
        <title>Draft Genome Sequence of Tolypothrix boutellei Strain VB521301.</title>
        <authorList>
            <person name="Chandrababunaidu M.M."/>
            <person name="Singh D."/>
            <person name="Sen D."/>
            <person name="Bhan S."/>
            <person name="Das S."/>
            <person name="Gupta A."/>
            <person name="Adhikary S.P."/>
            <person name="Tripathy S."/>
        </authorList>
    </citation>
    <scope>NUCLEOTIDE SEQUENCE</scope>
    <source>
        <strain evidence="9">VB521301</strain>
    </source>
</reference>
<dbReference type="AlphaFoldDB" id="A0A0C1N2P0"/>
<evidence type="ECO:0000256" key="3">
    <source>
        <dbReference type="ARBA" id="ARBA00023002"/>
    </source>
</evidence>
<dbReference type="CDD" id="cd03467">
    <property type="entry name" value="Rieske"/>
    <property type="match status" value="1"/>
</dbReference>
<dbReference type="OrthoDB" id="593800at2"/>
<keyword evidence="6" id="KW-0534">Nitrate assimilation</keyword>
<evidence type="ECO:0000256" key="2">
    <source>
        <dbReference type="ARBA" id="ARBA00022723"/>
    </source>
</evidence>
<evidence type="ECO:0000313" key="8">
    <source>
        <dbReference type="EMBL" id="KAF3889987.1"/>
    </source>
</evidence>
<evidence type="ECO:0000313" key="10">
    <source>
        <dbReference type="Proteomes" id="UP000029738"/>
    </source>
</evidence>
<dbReference type="InterPro" id="IPR036922">
    <property type="entry name" value="Rieske_2Fe-2S_sf"/>
</dbReference>
<keyword evidence="5" id="KW-0411">Iron-sulfur</keyword>
<dbReference type="PANTHER" id="PTHR21496:SF23">
    <property type="entry name" value="3-PHENYLPROPIONATE_CINNAMIC ACID DIOXYGENASE FERREDOXIN SUBUNIT"/>
    <property type="match status" value="1"/>
</dbReference>
<accession>A0A0C1N2P0</accession>
<dbReference type="GO" id="GO:0046872">
    <property type="term" value="F:metal ion binding"/>
    <property type="evidence" value="ECO:0007669"/>
    <property type="project" value="UniProtKB-KW"/>
</dbReference>
<dbReference type="STRING" id="1479485.DA73_0235750"/>
<dbReference type="InterPro" id="IPR012748">
    <property type="entry name" value="Rieske-like_NirD"/>
</dbReference>
<sequence>MTKSFDTTTSQERYVRAASVADVQAAGSLLIHTDKHAIALFYLDNKIYAIDNRCPHMGFPLHGSTCKDGIVTCPWHYARFDLASGGTFDSWADDVRAFPVEIRDGEVWVNLASQVDRAVHQRQRLQDGLEQGISLVIAKSVIALLDMGVDSTEPFRVGLEFGTRYNKEGWSTGLTMHTCMMNLLPYLDPEDRSLALYQGLSAVARDSGSAPPHFVVHPLPNSSVDLTTLKNWFRQFIERRDSEAAERCLISAIRMGAEKKQIADMLFAAATDHRYIDVGHTFDFINKALEALDAVDWQQAEQVLASLIPGLANASRMEESNSWRYPVDLVAILESAFDELPAALKEGQARQGSWSNREQLIPILLGENPQAIANILLTALREGCTEEQLAGVVTYAAALRVARFNTNNDFGDWDTAHHPFTFANAVHQGLRRVSSMELLRGVFDAAMSVYLNRFLNVPPARLPEAKDSGENPQALLQQLPELLDRQQQVNEVGRVVGYYLYGGGKPEQLMAVLGKLMLRENRDFHVIQEIEAAFRQYSLLGHTDAGIHVLIAASRYLAAHSPTMRSQAQTYQMAYRLHKGDRLFEDRG</sequence>
<dbReference type="EMBL" id="JHEG02000059">
    <property type="protein sequence ID" value="KIE06671.1"/>
    <property type="molecule type" value="Genomic_DNA"/>
</dbReference>
<name>A0A0C1N2P0_9CYAN</name>
<protein>
    <submittedName>
        <fullName evidence="9">Nitrite reductase</fullName>
    </submittedName>
    <submittedName>
        <fullName evidence="8">Rieske (2Fe-2S) protein</fullName>
    </submittedName>
</protein>
<evidence type="ECO:0000313" key="9">
    <source>
        <dbReference type="EMBL" id="KIE06671.1"/>
    </source>
</evidence>
<keyword evidence="4" id="KW-0408">Iron</keyword>
<evidence type="ECO:0000256" key="4">
    <source>
        <dbReference type="ARBA" id="ARBA00023004"/>
    </source>
</evidence>
<keyword evidence="10" id="KW-1185">Reference proteome</keyword>
<dbReference type="RefSeq" id="WP_038086874.1">
    <property type="nucleotide sequence ID" value="NZ_JHEG04000001.1"/>
</dbReference>
<proteinExistence type="predicted"/>
<dbReference type="PROSITE" id="PS51296">
    <property type="entry name" value="RIESKE"/>
    <property type="match status" value="1"/>
</dbReference>
<dbReference type="EMBL" id="JHEG04000001">
    <property type="protein sequence ID" value="KAF3889987.1"/>
    <property type="molecule type" value="Genomic_DNA"/>
</dbReference>
<reference evidence="8" key="2">
    <citation type="submission" date="2019-11" db="EMBL/GenBank/DDBJ databases">
        <title>Improved Assembly of Tolypothrix boutellei genome.</title>
        <authorList>
            <person name="Sarangi A.N."/>
            <person name="Mukherjee M."/>
            <person name="Ghosh S."/>
            <person name="Singh D."/>
            <person name="Das A."/>
            <person name="Kant S."/>
            <person name="Prusty A."/>
            <person name="Tripathy S."/>
        </authorList>
    </citation>
    <scope>NUCLEOTIDE SEQUENCE</scope>
    <source>
        <strain evidence="8">VB521301</strain>
    </source>
</reference>
<dbReference type="GO" id="GO:0008942">
    <property type="term" value="F:nitrite reductase [NAD(P)H] activity"/>
    <property type="evidence" value="ECO:0007669"/>
    <property type="project" value="InterPro"/>
</dbReference>
<keyword evidence="1" id="KW-0001">2Fe-2S</keyword>
<evidence type="ECO:0000256" key="6">
    <source>
        <dbReference type="ARBA" id="ARBA00023063"/>
    </source>
</evidence>
<dbReference type="GO" id="GO:0051537">
    <property type="term" value="F:2 iron, 2 sulfur cluster binding"/>
    <property type="evidence" value="ECO:0007669"/>
    <property type="project" value="UniProtKB-KW"/>
</dbReference>
<dbReference type="PANTHER" id="PTHR21496">
    <property type="entry name" value="FERREDOXIN-RELATED"/>
    <property type="match status" value="1"/>
</dbReference>